<gene>
    <name evidence="2" type="ORF">DKB62_11060</name>
</gene>
<protein>
    <submittedName>
        <fullName evidence="2">U32 family peptidase</fullName>
    </submittedName>
</protein>
<dbReference type="RefSeq" id="WP_107196512.1">
    <property type="nucleotide sequence ID" value="NZ_CP029462.1"/>
</dbReference>
<dbReference type="EMBL" id="CP029462">
    <property type="protein sequence ID" value="AXL22050.1"/>
    <property type="molecule type" value="Genomic_DNA"/>
</dbReference>
<evidence type="ECO:0000313" key="3">
    <source>
        <dbReference type="Proteomes" id="UP000254337"/>
    </source>
</evidence>
<name>A0A346B1Q7_9FIRM</name>
<dbReference type="Pfam" id="PF12392">
    <property type="entry name" value="DUF3656"/>
    <property type="match status" value="1"/>
</dbReference>
<accession>A0A346B1Q7</accession>
<dbReference type="KEGG" id="meg:DKB62_11060"/>
<proteinExistence type="predicted"/>
<dbReference type="PANTHER" id="PTHR30217">
    <property type="entry name" value="PEPTIDASE U32 FAMILY"/>
    <property type="match status" value="1"/>
</dbReference>
<evidence type="ECO:0000313" key="2">
    <source>
        <dbReference type="EMBL" id="AXL22050.1"/>
    </source>
</evidence>
<dbReference type="Proteomes" id="UP000254337">
    <property type="component" value="Chromosome"/>
</dbReference>
<evidence type="ECO:0000259" key="1">
    <source>
        <dbReference type="Pfam" id="PF12392"/>
    </source>
</evidence>
<dbReference type="OrthoDB" id="9807498at2"/>
<dbReference type="InterPro" id="IPR036206">
    <property type="entry name" value="ThiamineP_synth_sf"/>
</dbReference>
<organism evidence="2 3">
    <name type="scientific">Megasphaera stantonii</name>
    <dbReference type="NCBI Taxonomy" id="2144175"/>
    <lineage>
        <taxon>Bacteria</taxon>
        <taxon>Bacillati</taxon>
        <taxon>Bacillota</taxon>
        <taxon>Negativicutes</taxon>
        <taxon>Veillonellales</taxon>
        <taxon>Veillonellaceae</taxon>
        <taxon>Megasphaera</taxon>
    </lineage>
</organism>
<dbReference type="InterPro" id="IPR051454">
    <property type="entry name" value="RNA/ubiquinone_mod_enzymes"/>
</dbReference>
<dbReference type="InterPro" id="IPR001539">
    <property type="entry name" value="Peptidase_U32"/>
</dbReference>
<dbReference type="PANTHER" id="PTHR30217:SF10">
    <property type="entry name" value="23S RRNA 5-HYDROXYCYTIDINE C2501 SYNTHASE"/>
    <property type="match status" value="1"/>
</dbReference>
<keyword evidence="3" id="KW-1185">Reference proteome</keyword>
<dbReference type="Pfam" id="PF01136">
    <property type="entry name" value="Peptidase_U32"/>
    <property type="match status" value="2"/>
</dbReference>
<feature type="domain" description="Peptidase U32 collagenase" evidence="1">
    <location>
        <begin position="391"/>
        <end position="494"/>
    </location>
</feature>
<reference evidence="2 3" key="1">
    <citation type="submission" date="2018-05" db="EMBL/GenBank/DDBJ databases">
        <title>Complete genome sequence of Megasphaera sp. AJH120T, isolated from the ceca of a chicken.</title>
        <authorList>
            <person name="Maki J."/>
            <person name="Looft T."/>
        </authorList>
    </citation>
    <scope>NUCLEOTIDE SEQUENCE [LARGE SCALE GENOMIC DNA]</scope>
    <source>
        <strain evidence="2 3">AJH120</strain>
    </source>
</reference>
<dbReference type="AlphaFoldDB" id="A0A346B1Q7"/>
<sequence length="807" mass="88179">MAELLAPAGSLDHVLSAIDAGADAVYLGGKSFNARKFAHNFSDEELAEAVRIAHVFGVKIYVTVNIVMADKELKALTGYLKYLDSIGVDGIIVQDLAVAAIARKAAPNLPLHGSTQMTVADLDGVRFLERLGFTQAVLAREVSLDEIREICSHTTMAIEVFIHGASCMSYSGQCLMSSFIGGRSGNRGACAQPCRLPYNLTKDGSPLLKEGAYILSLKDLNSLEYIDALMDAGVSSFKIEGRMKGLGYVRSVVQAYRRVMDSHCRSAQERKDAMADAVQLTAESFNRTYQHDFLAGTVGRRTLTEQGGGNQGRRVGIASAYRDNVVDAVLDEPLAAGDMIKIVAPDGRECIDEVRSAVGTFSNKKQFVLEMRRSDLLTGTIYRLARKEDRQSHAEGLQRRIALYCHVDADGEGRLRLTGWDEGGHTADVVSDYVVQKAKKRPATAEWVKSQLDRLGDTPFTLADATIWDESYMIPASVLNELRRQCADKLTEDILAEYVRPSAGTPSDDCFVQASGNGQRIPLSIAVRCDSIDAVQAAADSGADRVIFGGESYHHHSFSAAQWLEAVRIAHERGVSLWAATPRVVSQRHNGLVRRELEQALQSGVDGVYAGSMSVFSMLRDMEAHIPVYADWPLNIFNSAAAGEYVRLGCAGITVSAEATLRQIGKIAEAVRCPVEAVAAGRLEMMITESCAVAAFAGTGRKTDCSAPCMKGGFALEDRRNEQFPVVTDQYCRSHILNSKELDMVPYFNELKRAGISVLRIEGRGCSPEWIGRTTKQYVRLRDGLETMVFGKEDRGVTRGHFFRGIL</sequence>
<dbReference type="InterPro" id="IPR020988">
    <property type="entry name" value="Pept_U32_collagenase"/>
</dbReference>
<dbReference type="SUPFAM" id="SSF51391">
    <property type="entry name" value="Thiamin phosphate synthase"/>
    <property type="match status" value="1"/>
</dbReference>